<reference evidence="1" key="1">
    <citation type="journal article" date="2022" name="bioRxiv">
        <title>Population genetic analysis of Ophidiomyces ophidiicola, the causative agent of snake fungal disease, indicates recent introductions to the USA.</title>
        <authorList>
            <person name="Ladner J.T."/>
            <person name="Palmer J.M."/>
            <person name="Ettinger C.L."/>
            <person name="Stajich J.E."/>
            <person name="Farrell T.M."/>
            <person name="Glorioso B.M."/>
            <person name="Lawson B."/>
            <person name="Price S.J."/>
            <person name="Stengle A.G."/>
            <person name="Grear D.A."/>
            <person name="Lorch J.M."/>
        </authorList>
    </citation>
    <scope>NUCLEOTIDE SEQUENCE</scope>
    <source>
        <strain evidence="1">NWHC 24266-5</strain>
    </source>
</reference>
<dbReference type="EMBL" id="JALBCA010000111">
    <property type="protein sequence ID" value="KAI2382738.1"/>
    <property type="molecule type" value="Genomic_DNA"/>
</dbReference>
<organism evidence="1">
    <name type="scientific">Ophidiomyces ophidiicola</name>
    <dbReference type="NCBI Taxonomy" id="1387563"/>
    <lineage>
        <taxon>Eukaryota</taxon>
        <taxon>Fungi</taxon>
        <taxon>Dikarya</taxon>
        <taxon>Ascomycota</taxon>
        <taxon>Pezizomycotina</taxon>
        <taxon>Eurotiomycetes</taxon>
        <taxon>Eurotiomycetidae</taxon>
        <taxon>Onygenales</taxon>
        <taxon>Onygenaceae</taxon>
        <taxon>Ophidiomyces</taxon>
    </lineage>
</organism>
<proteinExistence type="predicted"/>
<protein>
    <submittedName>
        <fullName evidence="1">Uncharacterized protein</fullName>
    </submittedName>
</protein>
<name>A0ACB8URZ6_9EURO</name>
<sequence length="389" mass="41403">MASYRSFTTSPFSEAVVECMRRIYPESLADKSFDNTGLLLEAPLNTQRQLRNSVLLTVDLTQAVADEAIEHGDSIVIAYHPIIFRGLKSITSSNTQQTTLLRLAAEGISVYSPHTAVDAVPGGMADWLCDIVTRPRDPPRPAAGGHAVADELLASAKAASPPPPPPPLPPRAESRSMASHLIFPSSQLPSPETATTGSEIPHSRSTISPNPAPPPGFENAGTGRLVSFSAPQPLGSLLRHIACGIGMPRGLPHFPLALPPNSNLDMKISTVATCPGSGSSILMKNGKPVADLLLTGEISHHDALAAIENGSAVVSLFHSNSERGYLGERMRRKLEAALRLEWGQMIEDLADLPETSTSGVADCLNDPTVDVRVSERDRDPYGIVVFPEA</sequence>
<accession>A0ACB8URZ6</accession>
<gene>
    <name evidence="1" type="ORF">LOY88_005783</name>
</gene>
<comment type="caution">
    <text evidence="1">The sequence shown here is derived from an EMBL/GenBank/DDBJ whole genome shotgun (WGS) entry which is preliminary data.</text>
</comment>
<evidence type="ECO:0000313" key="1">
    <source>
        <dbReference type="EMBL" id="KAI2382738.1"/>
    </source>
</evidence>